<keyword evidence="6 10" id="KW-1133">Transmembrane helix</keyword>
<comment type="caution">
    <text evidence="11">The sequence shown here is derived from an EMBL/GenBank/DDBJ whole genome shotgun (WGS) entry which is preliminary data.</text>
</comment>
<accession>A0ABP1PMK0</accession>
<dbReference type="InterPro" id="IPR027417">
    <property type="entry name" value="P-loop_NTPase"/>
</dbReference>
<feature type="transmembrane region" description="Helical" evidence="10">
    <location>
        <begin position="12"/>
        <end position="38"/>
    </location>
</feature>
<evidence type="ECO:0000256" key="10">
    <source>
        <dbReference type="SAM" id="Phobius"/>
    </source>
</evidence>
<evidence type="ECO:0000256" key="7">
    <source>
        <dbReference type="ARBA" id="ARBA00023034"/>
    </source>
</evidence>
<dbReference type="PANTHER" id="PTHR12129:SF20">
    <property type="entry name" value="HEPARAN SULFATE 2-O-SULFOTRANSFERASE PIPE"/>
    <property type="match status" value="1"/>
</dbReference>
<evidence type="ECO:0000256" key="2">
    <source>
        <dbReference type="ARBA" id="ARBA00010569"/>
    </source>
</evidence>
<comment type="subcellular location">
    <subcellularLocation>
        <location evidence="1">Golgi apparatus membrane</location>
        <topology evidence="1">Single-pass type II membrane protein</topology>
    </subcellularLocation>
</comment>
<evidence type="ECO:0000256" key="9">
    <source>
        <dbReference type="ARBA" id="ARBA00023180"/>
    </source>
</evidence>
<sequence length="373" mass="43536">MKRRIVKSCISTLCIHGWYVPLFLLMLGVKICLLSLIADSIKHYHATTSGKYDRANGNENAIIKPQKHKRVPTSTSPPENVVAEIPDNLMDLDISPSAKNRTSSTSIWLIYNSVPQCLEETSVELMETLSVQNRFSHQEHEYQTPWPRFLLEQEQESLVSWFQYQHLPRSYNRHFYYINFTKFQKYAKQKPIYVNIVRDPIDRLVLNYYSRRNMSSPLTKEEIERRNSVAPGSGTEWYHRTFEECVLQADPECRYTAGEKSFTLMIPFFCGQHNSCVAINDRWALQMAKLNIEREYSVVGVLEKMDQTLSVLAKFVPRFFHGAAQVYSKLVKKVEPQHKVSSDVRQVMESELYNEMELYRFILSRLSAQHENG</sequence>
<keyword evidence="5" id="KW-0735">Signal-anchor</keyword>
<keyword evidence="12" id="KW-1185">Reference proteome</keyword>
<keyword evidence="9" id="KW-0325">Glycoprotein</keyword>
<evidence type="ECO:0000256" key="6">
    <source>
        <dbReference type="ARBA" id="ARBA00022989"/>
    </source>
</evidence>
<gene>
    <name evidence="11" type="ORF">ODALV1_LOCUS1685</name>
</gene>
<evidence type="ECO:0008006" key="13">
    <source>
        <dbReference type="Google" id="ProtNLM"/>
    </source>
</evidence>
<keyword evidence="3" id="KW-0808">Transferase</keyword>
<dbReference type="InterPro" id="IPR007734">
    <property type="entry name" value="Heparan_SO4_2-O-STrfase"/>
</dbReference>
<keyword evidence="4 10" id="KW-0812">Transmembrane</keyword>
<comment type="similarity">
    <text evidence="2">Belongs to the sulfotransferase 3 family.</text>
</comment>
<name>A0ABP1PMK0_9HEXA</name>
<protein>
    <recommendedName>
        <fullName evidence="13">Heparan sulfate 2-O-sulfotransferase pipe</fullName>
    </recommendedName>
</protein>
<evidence type="ECO:0000256" key="8">
    <source>
        <dbReference type="ARBA" id="ARBA00023136"/>
    </source>
</evidence>
<dbReference type="Proteomes" id="UP001642540">
    <property type="component" value="Unassembled WGS sequence"/>
</dbReference>
<proteinExistence type="inferred from homology"/>
<reference evidence="11 12" key="1">
    <citation type="submission" date="2024-08" db="EMBL/GenBank/DDBJ databases">
        <authorList>
            <person name="Cucini C."/>
            <person name="Frati F."/>
        </authorList>
    </citation>
    <scope>NUCLEOTIDE SEQUENCE [LARGE SCALE GENOMIC DNA]</scope>
</reference>
<organism evidence="11 12">
    <name type="scientific">Orchesella dallaii</name>
    <dbReference type="NCBI Taxonomy" id="48710"/>
    <lineage>
        <taxon>Eukaryota</taxon>
        <taxon>Metazoa</taxon>
        <taxon>Ecdysozoa</taxon>
        <taxon>Arthropoda</taxon>
        <taxon>Hexapoda</taxon>
        <taxon>Collembola</taxon>
        <taxon>Entomobryomorpha</taxon>
        <taxon>Entomobryoidea</taxon>
        <taxon>Orchesellidae</taxon>
        <taxon>Orchesellinae</taxon>
        <taxon>Orchesella</taxon>
    </lineage>
</organism>
<dbReference type="EMBL" id="CAXLJM020000006">
    <property type="protein sequence ID" value="CAL8071367.1"/>
    <property type="molecule type" value="Genomic_DNA"/>
</dbReference>
<keyword evidence="8 10" id="KW-0472">Membrane</keyword>
<evidence type="ECO:0000256" key="3">
    <source>
        <dbReference type="ARBA" id="ARBA00022679"/>
    </source>
</evidence>
<evidence type="ECO:0000256" key="5">
    <source>
        <dbReference type="ARBA" id="ARBA00022968"/>
    </source>
</evidence>
<dbReference type="Gene3D" id="3.40.50.300">
    <property type="entry name" value="P-loop containing nucleotide triphosphate hydrolases"/>
    <property type="match status" value="1"/>
</dbReference>
<keyword evidence="7" id="KW-0333">Golgi apparatus</keyword>
<evidence type="ECO:0000313" key="12">
    <source>
        <dbReference type="Proteomes" id="UP001642540"/>
    </source>
</evidence>
<dbReference type="InterPro" id="IPR005331">
    <property type="entry name" value="Sulfotransferase"/>
</dbReference>
<dbReference type="Pfam" id="PF03567">
    <property type="entry name" value="Sulfotransfer_2"/>
    <property type="match status" value="1"/>
</dbReference>
<evidence type="ECO:0000313" key="11">
    <source>
        <dbReference type="EMBL" id="CAL8071367.1"/>
    </source>
</evidence>
<evidence type="ECO:0000256" key="1">
    <source>
        <dbReference type="ARBA" id="ARBA00004323"/>
    </source>
</evidence>
<dbReference type="PANTHER" id="PTHR12129">
    <property type="entry name" value="HEPARAN SULFATE 2-O-SULFOTRANSFERASE"/>
    <property type="match status" value="1"/>
</dbReference>
<evidence type="ECO:0000256" key="4">
    <source>
        <dbReference type="ARBA" id="ARBA00022692"/>
    </source>
</evidence>